<dbReference type="PANTHER" id="PTHR46558">
    <property type="entry name" value="TRACRIPTIONAL REGULATORY PROTEIN-RELATED-RELATED"/>
    <property type="match status" value="1"/>
</dbReference>
<sequence>MLQRLKQVRKALGYTQTEFAKFLGITQTSYSMIENGIRPLSDKYVRIICITFNVSEQYLVSGQGEMFVSSPHKKELLDLFSQLLPDTQDYLLIMAKELLKMQQKIFECTSPLEDNTDGKNHKI</sequence>
<gene>
    <name evidence="3" type="ORF">DWW02_04620</name>
</gene>
<dbReference type="PROSITE" id="PS50943">
    <property type="entry name" value="HTH_CROC1"/>
    <property type="match status" value="1"/>
</dbReference>
<protein>
    <submittedName>
        <fullName evidence="3">XRE family transcriptional regulator</fullName>
    </submittedName>
</protein>
<dbReference type="SMART" id="SM00530">
    <property type="entry name" value="HTH_XRE"/>
    <property type="match status" value="1"/>
</dbReference>
<dbReference type="Proteomes" id="UP000284543">
    <property type="component" value="Unassembled WGS sequence"/>
</dbReference>
<evidence type="ECO:0000313" key="4">
    <source>
        <dbReference type="Proteomes" id="UP000284543"/>
    </source>
</evidence>
<dbReference type="GO" id="GO:0003677">
    <property type="term" value="F:DNA binding"/>
    <property type="evidence" value="ECO:0007669"/>
    <property type="project" value="UniProtKB-KW"/>
</dbReference>
<dbReference type="EMBL" id="QRZM01000001">
    <property type="protein sequence ID" value="RGV79010.1"/>
    <property type="molecule type" value="Genomic_DNA"/>
</dbReference>
<dbReference type="RefSeq" id="WP_117626628.1">
    <property type="nucleotide sequence ID" value="NZ_CATYQV010000002.1"/>
</dbReference>
<dbReference type="InterPro" id="IPR010982">
    <property type="entry name" value="Lambda_DNA-bd_dom_sf"/>
</dbReference>
<organism evidence="3 4">
    <name type="scientific">Enterocloster bolteae</name>
    <dbReference type="NCBI Taxonomy" id="208479"/>
    <lineage>
        <taxon>Bacteria</taxon>
        <taxon>Bacillati</taxon>
        <taxon>Bacillota</taxon>
        <taxon>Clostridia</taxon>
        <taxon>Lachnospirales</taxon>
        <taxon>Lachnospiraceae</taxon>
        <taxon>Enterocloster</taxon>
    </lineage>
</organism>
<evidence type="ECO:0000313" key="3">
    <source>
        <dbReference type="EMBL" id="RGV79010.1"/>
    </source>
</evidence>
<dbReference type="CDD" id="cd00093">
    <property type="entry name" value="HTH_XRE"/>
    <property type="match status" value="1"/>
</dbReference>
<comment type="caution">
    <text evidence="3">The sequence shown here is derived from an EMBL/GenBank/DDBJ whole genome shotgun (WGS) entry which is preliminary data.</text>
</comment>
<dbReference type="Pfam" id="PF01381">
    <property type="entry name" value="HTH_3"/>
    <property type="match status" value="1"/>
</dbReference>
<feature type="domain" description="HTH cro/C1-type" evidence="2">
    <location>
        <begin position="5"/>
        <end position="59"/>
    </location>
</feature>
<evidence type="ECO:0000259" key="2">
    <source>
        <dbReference type="PROSITE" id="PS50943"/>
    </source>
</evidence>
<dbReference type="InterPro" id="IPR001387">
    <property type="entry name" value="Cro/C1-type_HTH"/>
</dbReference>
<reference evidence="3 4" key="1">
    <citation type="submission" date="2018-08" db="EMBL/GenBank/DDBJ databases">
        <title>A genome reference for cultivated species of the human gut microbiota.</title>
        <authorList>
            <person name="Zou Y."/>
            <person name="Xue W."/>
            <person name="Luo G."/>
        </authorList>
    </citation>
    <scope>NUCLEOTIDE SEQUENCE [LARGE SCALE GENOMIC DNA]</scope>
    <source>
        <strain evidence="3 4">AF14-18</strain>
    </source>
</reference>
<name>A0A412ZFI3_9FIRM</name>
<dbReference type="PANTHER" id="PTHR46558:SF14">
    <property type="entry name" value="HTH-TYPE TRANSCRIPTIONAL REGULATOR ANSR"/>
    <property type="match status" value="1"/>
</dbReference>
<keyword evidence="1" id="KW-0238">DNA-binding</keyword>
<evidence type="ECO:0000256" key="1">
    <source>
        <dbReference type="ARBA" id="ARBA00023125"/>
    </source>
</evidence>
<dbReference type="SUPFAM" id="SSF47413">
    <property type="entry name" value="lambda repressor-like DNA-binding domains"/>
    <property type="match status" value="1"/>
</dbReference>
<dbReference type="Gene3D" id="1.10.260.40">
    <property type="entry name" value="lambda repressor-like DNA-binding domains"/>
    <property type="match status" value="1"/>
</dbReference>
<dbReference type="AlphaFoldDB" id="A0A412ZFI3"/>
<proteinExistence type="predicted"/>
<accession>A0A412ZFI3</accession>